<feature type="transmembrane region" description="Helical" evidence="1">
    <location>
        <begin position="23"/>
        <end position="44"/>
    </location>
</feature>
<comment type="caution">
    <text evidence="4">The sequence shown here is derived from an EMBL/GenBank/DDBJ whole genome shotgun (WGS) entry which is preliminary data.</text>
</comment>
<keyword evidence="1" id="KW-0472">Membrane</keyword>
<dbReference type="Pfam" id="PF23357">
    <property type="entry name" value="DUF7088"/>
    <property type="match status" value="1"/>
</dbReference>
<feature type="domain" description="ABC-type uncharacterised transport system" evidence="2">
    <location>
        <begin position="189"/>
        <end position="430"/>
    </location>
</feature>
<organism evidence="4 5">
    <name type="scientific">Candidatus Roizmanbacteria bacterium CG_4_9_14_0_8_um_filter_34_12</name>
    <dbReference type="NCBI Taxonomy" id="1974840"/>
    <lineage>
        <taxon>Bacteria</taxon>
        <taxon>Candidatus Roizmaniibacteriota</taxon>
    </lineage>
</organism>
<protein>
    <submittedName>
        <fullName evidence="4">Uncharacterized protein</fullName>
    </submittedName>
</protein>
<name>A0A2M8DCE2_9BACT</name>
<evidence type="ECO:0000259" key="3">
    <source>
        <dbReference type="Pfam" id="PF23357"/>
    </source>
</evidence>
<reference evidence="5" key="1">
    <citation type="submission" date="2017-09" db="EMBL/GenBank/DDBJ databases">
        <title>Depth-based differentiation of microbial function through sediment-hosted aquifers and enrichment of novel symbionts in the deep terrestrial subsurface.</title>
        <authorList>
            <person name="Probst A.J."/>
            <person name="Ladd B."/>
            <person name="Jarett J.K."/>
            <person name="Geller-Mcgrath D.E."/>
            <person name="Sieber C.M.K."/>
            <person name="Emerson J.B."/>
            <person name="Anantharaman K."/>
            <person name="Thomas B.C."/>
            <person name="Malmstrom R."/>
            <person name="Stieglmeier M."/>
            <person name="Klingl A."/>
            <person name="Woyke T."/>
            <person name="Ryan C.M."/>
            <person name="Banfield J.F."/>
        </authorList>
    </citation>
    <scope>NUCLEOTIDE SEQUENCE [LARGE SCALE GENOMIC DNA]</scope>
</reference>
<accession>A0A2M8DCE2</accession>
<evidence type="ECO:0000313" key="4">
    <source>
        <dbReference type="EMBL" id="PJB88052.1"/>
    </source>
</evidence>
<feature type="domain" description="DUF7088" evidence="3">
    <location>
        <begin position="50"/>
        <end position="154"/>
    </location>
</feature>
<dbReference type="EMBL" id="PFTH01000144">
    <property type="protein sequence ID" value="PJB88052.1"/>
    <property type="molecule type" value="Genomic_DNA"/>
</dbReference>
<keyword evidence="1" id="KW-0812">Transmembrane</keyword>
<evidence type="ECO:0000256" key="1">
    <source>
        <dbReference type="SAM" id="Phobius"/>
    </source>
</evidence>
<dbReference type="InterPro" id="IPR055396">
    <property type="entry name" value="DUF7088"/>
</dbReference>
<feature type="transmembrane region" description="Helical" evidence="1">
    <location>
        <begin position="477"/>
        <end position="496"/>
    </location>
</feature>
<dbReference type="Proteomes" id="UP000229706">
    <property type="component" value="Unassembled WGS sequence"/>
</dbReference>
<evidence type="ECO:0000313" key="5">
    <source>
        <dbReference type="Proteomes" id="UP000229706"/>
    </source>
</evidence>
<keyword evidence="1" id="KW-1133">Transmembrane helix</keyword>
<dbReference type="InterPro" id="IPR019196">
    <property type="entry name" value="ABC_transp_unknown"/>
</dbReference>
<sequence length="502" mass="56230">MKINWQKINLLKILRLEKLTSKFIYGLVFAVLIILNLLIAQVPLRLDLSEGKAYTLSTSTKKIISKIDDIVNIKFFNSSTLPPRLLPLKTEVTDLLSEYGKDSRGKIVVRIVDPKKDEKTQTEVQELGIPELPFQQMEKDKYAVSSVYFGILITYGDKKEVIPQATDIGSLEYSITSAIYKISRKEQEKIGVIGYDTAADPQTNPLASLDKVLGQQFLIEPVTISSDSASSSEIAKDIKTLLVFDTGSKKYTDLEINTIKNYIKNNGKVLVFVDGVWVNDSLTTAPAEHNLFSLMDYYGINLQKNLLLSTTAELVNFGNETMQFFSPYPFWVKANMFNNKTGYFTNIRQLTFPWSASVQASKKSGWEINELIKTSNKSWEQKDNFVLNPQSIPGPQANDLKEYLVGIEAKSKSNGQLVVIPSSRFVLDRYLSQSSDNLELVLNIVNGLAAGGALSGIRSRAVGFYPLPELSDSSKDVFKYGNILLLPVLFGIYGAFRVMRRK</sequence>
<dbReference type="AlphaFoldDB" id="A0A2M8DCE2"/>
<dbReference type="Pfam" id="PF09822">
    <property type="entry name" value="ABC_transp_aux"/>
    <property type="match status" value="1"/>
</dbReference>
<evidence type="ECO:0000259" key="2">
    <source>
        <dbReference type="Pfam" id="PF09822"/>
    </source>
</evidence>
<gene>
    <name evidence="4" type="ORF">CO083_03770</name>
</gene>
<proteinExistence type="predicted"/>